<evidence type="ECO:0000313" key="2">
    <source>
        <dbReference type="Proteomes" id="UP000035740"/>
    </source>
</evidence>
<dbReference type="Proteomes" id="UP000035740">
    <property type="component" value="Unassembled WGS sequence"/>
</dbReference>
<keyword evidence="2" id="KW-1185">Reference proteome</keyword>
<proteinExistence type="predicted"/>
<evidence type="ECO:0000313" key="1">
    <source>
        <dbReference type="EMBL" id="KMS95934.1"/>
    </source>
</evidence>
<dbReference type="EMBL" id="KQ090422">
    <property type="protein sequence ID" value="KMS95934.1"/>
    <property type="molecule type" value="Genomic_DNA"/>
</dbReference>
<sequence>MLLEFYPPASLKFFEAVGDIRCTLQPLFLFLSCCGVRVRVCVRCCLYRTASSPP</sequence>
<accession>A0A0J8B423</accession>
<organism evidence="1 2">
    <name type="scientific">Beta vulgaris subsp. vulgaris</name>
    <name type="common">Beet</name>
    <dbReference type="NCBI Taxonomy" id="3555"/>
    <lineage>
        <taxon>Eukaryota</taxon>
        <taxon>Viridiplantae</taxon>
        <taxon>Streptophyta</taxon>
        <taxon>Embryophyta</taxon>
        <taxon>Tracheophyta</taxon>
        <taxon>Spermatophyta</taxon>
        <taxon>Magnoliopsida</taxon>
        <taxon>eudicotyledons</taxon>
        <taxon>Gunneridae</taxon>
        <taxon>Pentapetalae</taxon>
        <taxon>Caryophyllales</taxon>
        <taxon>Chenopodiaceae</taxon>
        <taxon>Betoideae</taxon>
        <taxon>Beta</taxon>
    </lineage>
</organism>
<gene>
    <name evidence="1" type="ORF">BVRB_003700</name>
</gene>
<dbReference type="Gramene" id="KMS95934">
    <property type="protein sequence ID" value="KMS95934"/>
    <property type="gene ID" value="BVRB_003700"/>
</dbReference>
<dbReference type="AlphaFoldDB" id="A0A0J8B423"/>
<protein>
    <submittedName>
        <fullName evidence="1">Uncharacterized protein</fullName>
    </submittedName>
</protein>
<name>A0A0J8B423_BETVV</name>
<reference evidence="1 2" key="1">
    <citation type="journal article" date="2014" name="Nature">
        <title>The genome of the recently domesticated crop plant sugar beet (Beta vulgaris).</title>
        <authorList>
            <person name="Dohm J.C."/>
            <person name="Minoche A.E."/>
            <person name="Holtgrawe D."/>
            <person name="Capella-Gutierrez S."/>
            <person name="Zakrzewski F."/>
            <person name="Tafer H."/>
            <person name="Rupp O."/>
            <person name="Sorensen T.R."/>
            <person name="Stracke R."/>
            <person name="Reinhardt R."/>
            <person name="Goesmann A."/>
            <person name="Kraft T."/>
            <person name="Schulz B."/>
            <person name="Stadler P.F."/>
            <person name="Schmidt T."/>
            <person name="Gabaldon T."/>
            <person name="Lehrach H."/>
            <person name="Weisshaar B."/>
            <person name="Himmelbauer H."/>
        </authorList>
    </citation>
    <scope>NUCLEOTIDE SEQUENCE [LARGE SCALE GENOMIC DNA]</scope>
    <source>
        <tissue evidence="1">Taproot</tissue>
    </source>
</reference>